<accession>A0A7G2D6I8</accession>
<gene>
    <name evidence="1" type="ORF">TIRI35C_0360</name>
</gene>
<proteinExistence type="predicted"/>
<sequence length="224" mass="25672">MKLFVISSLLLFMIFAPASPATALGLWDMVKENQSVYLVSIEGKGPLPPWNPFESPGIEEIYITYPYNETHERVVYCYNDGIIHEKILPKCPKCNQTLFNITAWNTTKVLEEYQWGLENYLPTLPNNWSNHITDWVLLMDESSVVIRLYQDYISTSAYVLFECHNPSNVTCEWNPPKLKIPPPYPTATTSTTNPRQEDKKTCGPALLVGLTLAPLTLRWKRRGM</sequence>
<protein>
    <submittedName>
        <fullName evidence="1">Uncharacterized protein</fullName>
    </submittedName>
</protein>
<reference evidence="1 2" key="1">
    <citation type="submission" date="2020-09" db="EMBL/GenBank/DDBJ databases">
        <authorList>
            <person name="Courtine D."/>
        </authorList>
    </citation>
    <scope>NUCLEOTIDE SEQUENCE [LARGE SCALE GENOMIC DNA]</scope>
    <source>
        <strain evidence="1 2">IRI35c</strain>
    </source>
</reference>
<dbReference type="KEGG" id="tcq:TIRI35C_0360"/>
<dbReference type="EMBL" id="LR881183">
    <property type="protein sequence ID" value="CAD5243514.1"/>
    <property type="molecule type" value="Genomic_DNA"/>
</dbReference>
<keyword evidence="2" id="KW-1185">Reference proteome</keyword>
<dbReference type="AlphaFoldDB" id="A0A7G2D6I8"/>
<evidence type="ECO:0000313" key="2">
    <source>
        <dbReference type="Proteomes" id="UP000516304"/>
    </source>
</evidence>
<organism evidence="1 2">
    <name type="scientific">Thermococcus camini</name>
    <dbReference type="NCBI Taxonomy" id="2016373"/>
    <lineage>
        <taxon>Archaea</taxon>
        <taxon>Methanobacteriati</taxon>
        <taxon>Methanobacteriota</taxon>
        <taxon>Thermococci</taxon>
        <taxon>Thermococcales</taxon>
        <taxon>Thermococcaceae</taxon>
        <taxon>Thermococcus</taxon>
    </lineage>
</organism>
<evidence type="ECO:0000313" key="1">
    <source>
        <dbReference type="EMBL" id="CAD5243514.1"/>
    </source>
</evidence>
<dbReference type="Proteomes" id="UP000516304">
    <property type="component" value="Chromosome TIRI35C"/>
</dbReference>
<name>A0A7G2D6I8_9EURY</name>